<dbReference type="STRING" id="413882.AAW51_0896"/>
<sequence length="177" mass="18083">MNRPLPAPGPALIAAAAAALVACSPGLDWRQVRPENTGLEALFPCKPLSHAREVPLGGATGRMSMFSCSTSGMTFGVTHVDLGDPARVTPALNELRAAAVGNLGGQETVLGPAGVAGMTPNPQALRIAVAGRRADGSALAQHAAFFAKGTHVYQASVVGTRLSDEALDSFFSGLRLP</sequence>
<dbReference type="PROSITE" id="PS51257">
    <property type="entry name" value="PROKAR_LIPOPROTEIN"/>
    <property type="match status" value="1"/>
</dbReference>
<gene>
    <name evidence="1" type="ORF">AAW51_0896</name>
</gene>
<proteinExistence type="predicted"/>
<dbReference type="KEGG" id="pbh:AAW51_0896"/>
<organism evidence="1 2">
    <name type="scientific">Caldimonas brevitalea</name>
    <dbReference type="NCBI Taxonomy" id="413882"/>
    <lineage>
        <taxon>Bacteria</taxon>
        <taxon>Pseudomonadati</taxon>
        <taxon>Pseudomonadota</taxon>
        <taxon>Betaproteobacteria</taxon>
        <taxon>Burkholderiales</taxon>
        <taxon>Sphaerotilaceae</taxon>
        <taxon>Caldimonas</taxon>
    </lineage>
</organism>
<keyword evidence="2" id="KW-1185">Reference proteome</keyword>
<dbReference type="OrthoDB" id="9154310at2"/>
<dbReference type="RefSeq" id="WP_047193633.1">
    <property type="nucleotide sequence ID" value="NZ_CP011371.1"/>
</dbReference>
<evidence type="ECO:0000313" key="1">
    <source>
        <dbReference type="EMBL" id="AKJ27587.1"/>
    </source>
</evidence>
<reference evidence="1 2" key="1">
    <citation type="submission" date="2015-05" db="EMBL/GenBank/DDBJ databases">
        <authorList>
            <person name="Tang B."/>
            <person name="Yu Y."/>
        </authorList>
    </citation>
    <scope>NUCLEOTIDE SEQUENCE [LARGE SCALE GENOMIC DNA]</scope>
    <source>
        <strain evidence="1 2">DSM 7029</strain>
    </source>
</reference>
<evidence type="ECO:0000313" key="2">
    <source>
        <dbReference type="Proteomes" id="UP000035352"/>
    </source>
</evidence>
<dbReference type="AlphaFoldDB" id="A0A0G3BE56"/>
<dbReference type="Proteomes" id="UP000035352">
    <property type="component" value="Chromosome"/>
</dbReference>
<accession>A0A0G3BE56</accession>
<protein>
    <submittedName>
        <fullName evidence="1">Uncharacterized protein</fullName>
    </submittedName>
</protein>
<dbReference type="EMBL" id="CP011371">
    <property type="protein sequence ID" value="AKJ27587.1"/>
    <property type="molecule type" value="Genomic_DNA"/>
</dbReference>
<name>A0A0G3BE56_9BURK</name>